<protein>
    <submittedName>
        <fullName evidence="1">Uncharacterized protein</fullName>
    </submittedName>
</protein>
<gene>
    <name evidence="1" type="ORF">L2E82_47790</name>
</gene>
<name>A0ACB8YXP6_CICIN</name>
<reference evidence="1 2" key="2">
    <citation type="journal article" date="2022" name="Mol. Ecol. Resour.">
        <title>The genomes of chicory, endive, great burdock and yacon provide insights into Asteraceae paleo-polyploidization history and plant inulin production.</title>
        <authorList>
            <person name="Fan W."/>
            <person name="Wang S."/>
            <person name="Wang H."/>
            <person name="Wang A."/>
            <person name="Jiang F."/>
            <person name="Liu H."/>
            <person name="Zhao H."/>
            <person name="Xu D."/>
            <person name="Zhang Y."/>
        </authorList>
    </citation>
    <scope>NUCLEOTIDE SEQUENCE [LARGE SCALE GENOMIC DNA]</scope>
    <source>
        <strain evidence="2">cv. Punajuju</strain>
        <tissue evidence="1">Leaves</tissue>
    </source>
</reference>
<sequence>MIPSEKILEILKFVFDDGDCMINILEEKIMDDDDDDDDVHEETINEIDSRRGKGRWLHRLEITMVASPATNHDREVAENTVGDSGWPSDQDLLFLHVLRLFWCKMASNTTTKCAPPMKATSHGVFQGENPLNSALPLVILQMCLVLTLTRVLAYVLKPLRQPRVVAEIVGGVLLGPSGIGRNKAYLHTVFPQRSLTVLDTLANLGLCFFLFLVGLELDLNSLRKTGKKALCIAIGGIGLPFILGTGVSFILRETVSDGVHEGPFIVFMGVAMSITAFPVLARILAELKLLTTEVGKMAMSAAAVNDIVAWILLALAVALSGSGRSPLVALWVFLCASGFVVLCSILVPPIFRWMSQRCPDGEPVDELYVCVTLGGVLAASFVTDAIGIHALFGAFVVGVLIPKEGAFAVALVEKVEDLVSGLFLPLYFASSGLKTNIGAIKGIRSWGLLVLVIFTACFGKIAGSVGVSLLCGIRWMQALAIGLLMNTKGLVEIIVLNIGKDRGVLNDQTFAILVLMALLTTFITTPLVVAFYKPAKTPSNSEYKHRTLHRRGSSTSPFRMLVCFHSVRNIPTMINLIEALRGTGKKEVLLVHAMHLMELSERSSAILMVHKARKNGLPFWKKDTKSGSDQIVVAFEAFQHLSKVAIWPTTAISAVLSMHEDVISGAERNRAAMIILPFHKHIRVDGQLETTRAEYRHVNRKVLEYAPCSVGILVDRGFGGTSHIAASSVNSVVTVLFFGGNDDHEALAYGARMAEHPGINLNVVRFLLNPAGTTNSGSIIIDIKESTTPDSNSIDDEVIAEFKQKFVLKYNTMKYDEKLVADAAETMEVIREYGRSNLFLVGRMPEGEVVGLLKRKSECPEMGPVGNLLISPNLSTAASVLVVQQYHSQLSLHSLASLKEDEMYDEGG</sequence>
<keyword evidence="2" id="KW-1185">Reference proteome</keyword>
<reference evidence="2" key="1">
    <citation type="journal article" date="2022" name="Mol. Ecol. Resour.">
        <title>The genomes of chicory, endive, great burdock and yacon provide insights into Asteraceae palaeo-polyploidization history and plant inulin production.</title>
        <authorList>
            <person name="Fan W."/>
            <person name="Wang S."/>
            <person name="Wang H."/>
            <person name="Wang A."/>
            <person name="Jiang F."/>
            <person name="Liu H."/>
            <person name="Zhao H."/>
            <person name="Xu D."/>
            <person name="Zhang Y."/>
        </authorList>
    </citation>
    <scope>NUCLEOTIDE SEQUENCE [LARGE SCALE GENOMIC DNA]</scope>
    <source>
        <strain evidence="2">cv. Punajuju</strain>
    </source>
</reference>
<evidence type="ECO:0000313" key="1">
    <source>
        <dbReference type="EMBL" id="KAI3689820.1"/>
    </source>
</evidence>
<dbReference type="Proteomes" id="UP001055811">
    <property type="component" value="Linkage Group LG09"/>
</dbReference>
<evidence type="ECO:0000313" key="2">
    <source>
        <dbReference type="Proteomes" id="UP001055811"/>
    </source>
</evidence>
<proteinExistence type="predicted"/>
<dbReference type="EMBL" id="CM042017">
    <property type="protein sequence ID" value="KAI3689820.1"/>
    <property type="molecule type" value="Genomic_DNA"/>
</dbReference>
<comment type="caution">
    <text evidence="1">The sequence shown here is derived from an EMBL/GenBank/DDBJ whole genome shotgun (WGS) entry which is preliminary data.</text>
</comment>
<organism evidence="1 2">
    <name type="scientific">Cichorium intybus</name>
    <name type="common">Chicory</name>
    <dbReference type="NCBI Taxonomy" id="13427"/>
    <lineage>
        <taxon>Eukaryota</taxon>
        <taxon>Viridiplantae</taxon>
        <taxon>Streptophyta</taxon>
        <taxon>Embryophyta</taxon>
        <taxon>Tracheophyta</taxon>
        <taxon>Spermatophyta</taxon>
        <taxon>Magnoliopsida</taxon>
        <taxon>eudicotyledons</taxon>
        <taxon>Gunneridae</taxon>
        <taxon>Pentapetalae</taxon>
        <taxon>asterids</taxon>
        <taxon>campanulids</taxon>
        <taxon>Asterales</taxon>
        <taxon>Asteraceae</taxon>
        <taxon>Cichorioideae</taxon>
        <taxon>Cichorieae</taxon>
        <taxon>Cichoriinae</taxon>
        <taxon>Cichorium</taxon>
    </lineage>
</organism>
<accession>A0ACB8YXP6</accession>